<keyword evidence="2" id="KW-1185">Reference proteome</keyword>
<dbReference type="EMBL" id="CM046390">
    <property type="protein sequence ID" value="KAI8562480.1"/>
    <property type="molecule type" value="Genomic_DNA"/>
</dbReference>
<dbReference type="Proteomes" id="UP001062846">
    <property type="component" value="Chromosome 3"/>
</dbReference>
<proteinExistence type="predicted"/>
<organism evidence="1 2">
    <name type="scientific">Rhododendron molle</name>
    <name type="common">Chinese azalea</name>
    <name type="synonym">Azalea mollis</name>
    <dbReference type="NCBI Taxonomy" id="49168"/>
    <lineage>
        <taxon>Eukaryota</taxon>
        <taxon>Viridiplantae</taxon>
        <taxon>Streptophyta</taxon>
        <taxon>Embryophyta</taxon>
        <taxon>Tracheophyta</taxon>
        <taxon>Spermatophyta</taxon>
        <taxon>Magnoliopsida</taxon>
        <taxon>eudicotyledons</taxon>
        <taxon>Gunneridae</taxon>
        <taxon>Pentapetalae</taxon>
        <taxon>asterids</taxon>
        <taxon>Ericales</taxon>
        <taxon>Ericaceae</taxon>
        <taxon>Ericoideae</taxon>
        <taxon>Rhodoreae</taxon>
        <taxon>Rhododendron</taxon>
    </lineage>
</organism>
<protein>
    <submittedName>
        <fullName evidence="1">Uncharacterized protein</fullName>
    </submittedName>
</protein>
<accession>A0ACC0PAD8</accession>
<reference evidence="1" key="1">
    <citation type="submission" date="2022-02" db="EMBL/GenBank/DDBJ databases">
        <title>Plant Genome Project.</title>
        <authorList>
            <person name="Zhang R.-G."/>
        </authorList>
    </citation>
    <scope>NUCLEOTIDE SEQUENCE</scope>
    <source>
        <strain evidence="1">AT1</strain>
    </source>
</reference>
<evidence type="ECO:0000313" key="1">
    <source>
        <dbReference type="EMBL" id="KAI8562480.1"/>
    </source>
</evidence>
<name>A0ACC0PAD8_RHOML</name>
<sequence>MAAAMGADEYGFGSVAMIATGCVMARIYHTNNCPVGVASQREELRARFPGVPGDLVIFFLYVAEENVGLPKWSSTKIRLQDAHSNGPVLDDVLLSDPEGLGECTELSFSSILSP</sequence>
<evidence type="ECO:0000313" key="2">
    <source>
        <dbReference type="Proteomes" id="UP001062846"/>
    </source>
</evidence>
<comment type="caution">
    <text evidence="1">The sequence shown here is derived from an EMBL/GenBank/DDBJ whole genome shotgun (WGS) entry which is preliminary data.</text>
</comment>
<gene>
    <name evidence="1" type="ORF">RHMOL_Rhmol03G0039700</name>
</gene>